<dbReference type="Proteomes" id="UP000242715">
    <property type="component" value="Unassembled WGS sequence"/>
</dbReference>
<gene>
    <name evidence="2" type="ORF">TSUD_82840</name>
</gene>
<dbReference type="OrthoDB" id="8904098at2759"/>
<proteinExistence type="predicted"/>
<feature type="region of interest" description="Disordered" evidence="1">
    <location>
        <begin position="1"/>
        <end position="42"/>
    </location>
</feature>
<dbReference type="AlphaFoldDB" id="A0A2Z6LWD1"/>
<keyword evidence="3" id="KW-1185">Reference proteome</keyword>
<reference evidence="3" key="1">
    <citation type="journal article" date="2017" name="Front. Plant Sci.">
        <title>Climate Clever Clovers: New Paradigm to Reduce the Environmental Footprint of Ruminants by Breeding Low Methanogenic Forages Utilizing Haplotype Variation.</title>
        <authorList>
            <person name="Kaur P."/>
            <person name="Appels R."/>
            <person name="Bayer P.E."/>
            <person name="Keeble-Gagnere G."/>
            <person name="Wang J."/>
            <person name="Hirakawa H."/>
            <person name="Shirasawa K."/>
            <person name="Vercoe P."/>
            <person name="Stefanova K."/>
            <person name="Durmic Z."/>
            <person name="Nichols P."/>
            <person name="Revell C."/>
            <person name="Isobe S.N."/>
            <person name="Edwards D."/>
            <person name="Erskine W."/>
        </authorList>
    </citation>
    <scope>NUCLEOTIDE SEQUENCE [LARGE SCALE GENOMIC DNA]</scope>
    <source>
        <strain evidence="3">cv. Daliak</strain>
    </source>
</reference>
<evidence type="ECO:0000313" key="2">
    <source>
        <dbReference type="EMBL" id="GAU13775.1"/>
    </source>
</evidence>
<feature type="compositionally biased region" description="Polar residues" evidence="1">
    <location>
        <begin position="1"/>
        <end position="12"/>
    </location>
</feature>
<accession>A0A2Z6LWD1</accession>
<dbReference type="EMBL" id="DF973140">
    <property type="protein sequence ID" value="GAU13775.1"/>
    <property type="molecule type" value="Genomic_DNA"/>
</dbReference>
<evidence type="ECO:0000313" key="3">
    <source>
        <dbReference type="Proteomes" id="UP000242715"/>
    </source>
</evidence>
<organism evidence="2 3">
    <name type="scientific">Trifolium subterraneum</name>
    <name type="common">Subterranean clover</name>
    <dbReference type="NCBI Taxonomy" id="3900"/>
    <lineage>
        <taxon>Eukaryota</taxon>
        <taxon>Viridiplantae</taxon>
        <taxon>Streptophyta</taxon>
        <taxon>Embryophyta</taxon>
        <taxon>Tracheophyta</taxon>
        <taxon>Spermatophyta</taxon>
        <taxon>Magnoliopsida</taxon>
        <taxon>eudicotyledons</taxon>
        <taxon>Gunneridae</taxon>
        <taxon>Pentapetalae</taxon>
        <taxon>rosids</taxon>
        <taxon>fabids</taxon>
        <taxon>Fabales</taxon>
        <taxon>Fabaceae</taxon>
        <taxon>Papilionoideae</taxon>
        <taxon>50 kb inversion clade</taxon>
        <taxon>NPAAA clade</taxon>
        <taxon>Hologalegina</taxon>
        <taxon>IRL clade</taxon>
        <taxon>Trifolieae</taxon>
        <taxon>Trifolium</taxon>
    </lineage>
</organism>
<sequence>MGSIENNNNDSSLAEEEGSLLQDEESRQYTGDGSVDFKGRPVLKQNTGNWKACPFILGGSPITRIFQVVVASFRKRNLVVPEDSSLLYETPDKRSAILGSRKLEHSDELR</sequence>
<evidence type="ECO:0000256" key="1">
    <source>
        <dbReference type="SAM" id="MobiDB-lite"/>
    </source>
</evidence>
<protein>
    <submittedName>
        <fullName evidence="2">Uncharacterized protein</fullName>
    </submittedName>
</protein>
<name>A0A2Z6LWD1_TRISU</name>